<dbReference type="GO" id="GO:0004190">
    <property type="term" value="F:aspartic-type endopeptidase activity"/>
    <property type="evidence" value="ECO:0007669"/>
    <property type="project" value="InterPro"/>
</dbReference>
<dbReference type="GO" id="GO:0006508">
    <property type="term" value="P:proteolysis"/>
    <property type="evidence" value="ECO:0007669"/>
    <property type="project" value="UniProtKB-KW"/>
</dbReference>
<dbReference type="PRINTS" id="PR00792">
    <property type="entry name" value="PEPSIN"/>
</dbReference>
<evidence type="ECO:0000256" key="1">
    <source>
        <dbReference type="ARBA" id="ARBA00007447"/>
    </source>
</evidence>
<keyword evidence="2" id="KW-0175">Coiled coil</keyword>
<name>A0A4V6DT56_9PEZI</name>
<feature type="chain" id="PRO_5020936388" evidence="5">
    <location>
        <begin position="28"/>
        <end position="628"/>
    </location>
</feature>
<dbReference type="InterPro" id="IPR034164">
    <property type="entry name" value="Pepsin-like_dom"/>
</dbReference>
<keyword evidence="5" id="KW-0732">Signal</keyword>
<dbReference type="GO" id="GO:0000324">
    <property type="term" value="C:fungal-type vacuole"/>
    <property type="evidence" value="ECO:0007669"/>
    <property type="project" value="TreeGrafter"/>
</dbReference>
<dbReference type="InterPro" id="IPR021109">
    <property type="entry name" value="Peptidase_aspartic_dom_sf"/>
</dbReference>
<dbReference type="Pfam" id="PF00026">
    <property type="entry name" value="Asp"/>
    <property type="match status" value="1"/>
</dbReference>
<dbReference type="SUPFAM" id="SSF50630">
    <property type="entry name" value="Acid proteases"/>
    <property type="match status" value="1"/>
</dbReference>
<feature type="coiled-coil region" evidence="2">
    <location>
        <begin position="480"/>
        <end position="509"/>
    </location>
</feature>
<keyword evidence="7" id="KW-0378">Hydrolase</keyword>
<sequence length="628" mass="68342">MGSFASARNTLAGMSLLILVYLSAASAASLLTAERLPNIKSTIQRRAANTTSVAEPISFAPSQYWEGNDGAWSSFPLQVGSPPQILRVMPSTAGYNNWVVSPGGCPDWYPDTCPDQRGALYTSNQSLTWVPNSIFNLGLNQNLGYKTSGSFGFDKMTLGWQGSGGPTDDHAIIAWYLDPLYFLGIFGLKPQATNFTNLNNPQESFMQRLRSRNAIPSLSYGYTAGNRYRMSGVYGSLTLGGYDASRFVPTNVTFPLYPDASRDLLVNVQSVELRAGDSSLATYSTPFSAFIDSTIPFLYLPLDACALFERTFGLTWNSTLERYLVNGSLHDRFVRENPSVTLTLGPSATGGPTTVITLPYGAFDLNISYPITAIGDTQYYFPLRRGANDTQYTLGRTFLQEAYLIADYDRGNFTIAPCKWDTSISTQAIRAILSPDLAAAQAAAAASSSSSGIGAGAIAGIAIGIVLVLAIIGLLLFFRLRRKRRAAEEMEQERKLAEQEDRLNAANTSAARMKLSDGSGDDVQDHYGASKNYAGEFGTDGGVHEMEHDHRKFVPELDSPDVKTGEMEGEGYFKELGGRRVTVGVSELEGATPIYELDGGLGKEREERIKEGVVRRDSQEGRGDEEKK</sequence>
<evidence type="ECO:0000259" key="6">
    <source>
        <dbReference type="PROSITE" id="PS51767"/>
    </source>
</evidence>
<dbReference type="PANTHER" id="PTHR47966:SF51">
    <property type="entry name" value="BETA-SITE APP-CLEAVING ENZYME, ISOFORM A-RELATED"/>
    <property type="match status" value="1"/>
</dbReference>
<comment type="similarity">
    <text evidence="1">Belongs to the peptidase A1 family.</text>
</comment>
<dbReference type="InterPro" id="IPR033121">
    <property type="entry name" value="PEPTIDASE_A1"/>
</dbReference>
<keyword evidence="4" id="KW-0472">Membrane</keyword>
<dbReference type="PANTHER" id="PTHR47966">
    <property type="entry name" value="BETA-SITE APP-CLEAVING ENZYME, ISOFORM A-RELATED"/>
    <property type="match status" value="1"/>
</dbReference>
<evidence type="ECO:0000256" key="3">
    <source>
        <dbReference type="SAM" id="MobiDB-lite"/>
    </source>
</evidence>
<gene>
    <name evidence="7" type="ORF">C1H76_9645</name>
</gene>
<proteinExistence type="inferred from homology"/>
<keyword evidence="4" id="KW-0812">Transmembrane</keyword>
<dbReference type="Gene3D" id="2.40.70.10">
    <property type="entry name" value="Acid Proteases"/>
    <property type="match status" value="2"/>
</dbReference>
<feature type="compositionally biased region" description="Basic and acidic residues" evidence="3">
    <location>
        <begin position="601"/>
        <end position="628"/>
    </location>
</feature>
<dbReference type="InterPro" id="IPR001461">
    <property type="entry name" value="Aspartic_peptidase_A1"/>
</dbReference>
<protein>
    <submittedName>
        <fullName evidence="7">Eukaryotic aspartyl protease-like protein 4</fullName>
    </submittedName>
</protein>
<comment type="caution">
    <text evidence="7">The sequence shown here is derived from an EMBL/GenBank/DDBJ whole genome shotgun (WGS) entry which is preliminary data.</text>
</comment>
<dbReference type="EMBL" id="PTQR01000131">
    <property type="protein sequence ID" value="TKX18172.1"/>
    <property type="molecule type" value="Genomic_DNA"/>
</dbReference>
<feature type="region of interest" description="Disordered" evidence="3">
    <location>
        <begin position="599"/>
        <end position="628"/>
    </location>
</feature>
<evidence type="ECO:0000256" key="4">
    <source>
        <dbReference type="SAM" id="Phobius"/>
    </source>
</evidence>
<keyword evidence="7" id="KW-0645">Protease</keyword>
<accession>A0A4V6DT56</accession>
<dbReference type="PROSITE" id="PS51767">
    <property type="entry name" value="PEPTIDASE_A1"/>
    <property type="match status" value="1"/>
</dbReference>
<feature type="domain" description="Peptidase A1" evidence="6">
    <location>
        <begin position="73"/>
        <end position="416"/>
    </location>
</feature>
<evidence type="ECO:0000313" key="7">
    <source>
        <dbReference type="EMBL" id="TKX18172.1"/>
    </source>
</evidence>
<reference evidence="7 8" key="1">
    <citation type="submission" date="2018-02" db="EMBL/GenBank/DDBJ databases">
        <title>Draft genome sequences of Elsinoe sp., causing black scab on jojoba.</title>
        <authorList>
            <person name="Stodart B."/>
            <person name="Jeffress S."/>
            <person name="Ash G."/>
            <person name="Arun Chinnappa K."/>
        </authorList>
    </citation>
    <scope>NUCLEOTIDE SEQUENCE [LARGE SCALE GENOMIC DNA]</scope>
    <source>
        <strain evidence="7 8">Hillstone_2</strain>
    </source>
</reference>
<feature type="signal peptide" evidence="5">
    <location>
        <begin position="1"/>
        <end position="27"/>
    </location>
</feature>
<evidence type="ECO:0000313" key="8">
    <source>
        <dbReference type="Proteomes" id="UP000308133"/>
    </source>
</evidence>
<evidence type="ECO:0000256" key="5">
    <source>
        <dbReference type="SAM" id="SignalP"/>
    </source>
</evidence>
<organism evidence="7 8">
    <name type="scientific">Elsinoe australis</name>
    <dbReference type="NCBI Taxonomy" id="40998"/>
    <lineage>
        <taxon>Eukaryota</taxon>
        <taxon>Fungi</taxon>
        <taxon>Dikarya</taxon>
        <taxon>Ascomycota</taxon>
        <taxon>Pezizomycotina</taxon>
        <taxon>Dothideomycetes</taxon>
        <taxon>Dothideomycetidae</taxon>
        <taxon>Myriangiales</taxon>
        <taxon>Elsinoaceae</taxon>
        <taxon>Elsinoe</taxon>
    </lineage>
</organism>
<dbReference type="AlphaFoldDB" id="A0A4V6DT56"/>
<keyword evidence="4" id="KW-1133">Transmembrane helix</keyword>
<evidence type="ECO:0000256" key="2">
    <source>
        <dbReference type="SAM" id="Coils"/>
    </source>
</evidence>
<feature type="transmembrane region" description="Helical" evidence="4">
    <location>
        <begin position="457"/>
        <end position="478"/>
    </location>
</feature>
<dbReference type="Proteomes" id="UP000308133">
    <property type="component" value="Unassembled WGS sequence"/>
</dbReference>
<dbReference type="CDD" id="cd05471">
    <property type="entry name" value="pepsin_like"/>
    <property type="match status" value="1"/>
</dbReference>